<dbReference type="SUPFAM" id="SSF56672">
    <property type="entry name" value="DNA/RNA polymerases"/>
    <property type="match status" value="1"/>
</dbReference>
<dbReference type="AlphaFoldDB" id="A0A1X7VWX4"/>
<proteinExistence type="predicted"/>
<evidence type="ECO:0000256" key="1">
    <source>
        <dbReference type="SAM" id="MobiDB-lite"/>
    </source>
</evidence>
<dbReference type="InterPro" id="IPR043502">
    <property type="entry name" value="DNA/RNA_pol_sf"/>
</dbReference>
<name>A0A1X7VWX4_AMPQE</name>
<feature type="region of interest" description="Disordered" evidence="1">
    <location>
        <begin position="106"/>
        <end position="125"/>
    </location>
</feature>
<reference evidence="3" key="1">
    <citation type="submission" date="2017-05" db="UniProtKB">
        <authorList>
            <consortium name="EnsemblMetazoa"/>
        </authorList>
    </citation>
    <scope>IDENTIFICATION</scope>
</reference>
<accession>A0A1X7VWX4</accession>
<organism evidence="3">
    <name type="scientific">Amphimedon queenslandica</name>
    <name type="common">Sponge</name>
    <dbReference type="NCBI Taxonomy" id="400682"/>
    <lineage>
        <taxon>Eukaryota</taxon>
        <taxon>Metazoa</taxon>
        <taxon>Porifera</taxon>
        <taxon>Demospongiae</taxon>
        <taxon>Heteroscleromorpha</taxon>
        <taxon>Haplosclerida</taxon>
        <taxon>Niphatidae</taxon>
        <taxon>Amphimedon</taxon>
    </lineage>
</organism>
<dbReference type="Gene3D" id="3.30.70.270">
    <property type="match status" value="1"/>
</dbReference>
<protein>
    <recommendedName>
        <fullName evidence="2">Reverse transcriptase domain-containing protein</fullName>
    </recommendedName>
</protein>
<dbReference type="InterPro" id="IPR000477">
    <property type="entry name" value="RT_dom"/>
</dbReference>
<dbReference type="EnsemblMetazoa" id="Aqu2.1.44365_001">
    <property type="protein sequence ID" value="Aqu2.1.44365_001"/>
    <property type="gene ID" value="Aqu2.1.44365"/>
</dbReference>
<dbReference type="InterPro" id="IPR052055">
    <property type="entry name" value="Hepadnavirus_pol/RT"/>
</dbReference>
<sequence>LEIRLVVYTNDILLMAETKEKARDQASSLIYMLQCLGFTVNMEKMVLDPSQCLEFLGFMIDTTKMQLSLPAQKQKRFGRVLTVIRGGACNSLHPLKTNWENECYKSSDPTSSTVLQEPTNEPDGL</sequence>
<dbReference type="InParanoid" id="A0A1X7VWX4"/>
<dbReference type="InterPro" id="IPR043128">
    <property type="entry name" value="Rev_trsase/Diguanyl_cyclase"/>
</dbReference>
<evidence type="ECO:0000259" key="2">
    <source>
        <dbReference type="PROSITE" id="PS50878"/>
    </source>
</evidence>
<feature type="compositionally biased region" description="Polar residues" evidence="1">
    <location>
        <begin position="107"/>
        <end position="119"/>
    </location>
</feature>
<dbReference type="PANTHER" id="PTHR33050">
    <property type="entry name" value="REVERSE TRANSCRIPTASE DOMAIN-CONTAINING PROTEIN"/>
    <property type="match status" value="1"/>
</dbReference>
<feature type="domain" description="Reverse transcriptase" evidence="2">
    <location>
        <begin position="1"/>
        <end position="60"/>
    </location>
</feature>
<dbReference type="PROSITE" id="PS50878">
    <property type="entry name" value="RT_POL"/>
    <property type="match status" value="1"/>
</dbReference>
<evidence type="ECO:0000313" key="3">
    <source>
        <dbReference type="EnsemblMetazoa" id="Aqu2.1.44365_001"/>
    </source>
</evidence>
<dbReference type="PANTHER" id="PTHR33050:SF7">
    <property type="entry name" value="RIBONUCLEASE H"/>
    <property type="match status" value="1"/>
</dbReference>